<proteinExistence type="predicted"/>
<feature type="transmembrane region" description="Helical" evidence="1">
    <location>
        <begin position="183"/>
        <end position="201"/>
    </location>
</feature>
<keyword evidence="3" id="KW-1185">Reference proteome</keyword>
<dbReference type="Gene3D" id="1.20.120.1760">
    <property type="match status" value="1"/>
</dbReference>
<dbReference type="STRING" id="1217970.SAMN05444002_4043"/>
<reference evidence="3" key="1">
    <citation type="submission" date="2016-11" db="EMBL/GenBank/DDBJ databases">
        <authorList>
            <person name="Varghese N."/>
            <person name="Submissions S."/>
        </authorList>
    </citation>
    <scope>NUCLEOTIDE SEQUENCE [LARGE SCALE GENOMIC DNA]</scope>
    <source>
        <strain evidence="3">DSM 29440</strain>
    </source>
</reference>
<dbReference type="Proteomes" id="UP000184932">
    <property type="component" value="Unassembled WGS sequence"/>
</dbReference>
<dbReference type="EMBL" id="FSRL01000002">
    <property type="protein sequence ID" value="SIO32908.1"/>
    <property type="molecule type" value="Genomic_DNA"/>
</dbReference>
<feature type="transmembrane region" description="Helical" evidence="1">
    <location>
        <begin position="32"/>
        <end position="51"/>
    </location>
</feature>
<gene>
    <name evidence="2" type="ORF">SAMN05444002_4043</name>
</gene>
<name>A0A1N6ILI5_9RHOB</name>
<dbReference type="RefSeq" id="WP_074258177.1">
    <property type="nucleotide sequence ID" value="NZ_FSRL01000002.1"/>
</dbReference>
<feature type="transmembrane region" description="Helical" evidence="1">
    <location>
        <begin position="58"/>
        <end position="78"/>
    </location>
</feature>
<protein>
    <submittedName>
        <fullName evidence="2">Phosphatidylglycerophosphate synthase</fullName>
    </submittedName>
</protein>
<dbReference type="AlphaFoldDB" id="A0A1N6ILI5"/>
<dbReference type="InterPro" id="IPR043130">
    <property type="entry name" value="CDP-OH_PTrfase_TM_dom"/>
</dbReference>
<dbReference type="OrthoDB" id="1034332at2"/>
<feature type="transmembrane region" description="Helical" evidence="1">
    <location>
        <begin position="106"/>
        <end position="135"/>
    </location>
</feature>
<organism evidence="2 3">
    <name type="scientific">Vannielia litorea</name>
    <dbReference type="NCBI Taxonomy" id="1217970"/>
    <lineage>
        <taxon>Bacteria</taxon>
        <taxon>Pseudomonadati</taxon>
        <taxon>Pseudomonadota</taxon>
        <taxon>Alphaproteobacteria</taxon>
        <taxon>Rhodobacterales</taxon>
        <taxon>Paracoccaceae</taxon>
        <taxon>Vannielia</taxon>
    </lineage>
</organism>
<sequence>MTERRPIAARGSGWAQAAARWLATTSVTPNQISASSMLFAALALGCFWLTFPAPPGVAAALLIGAALFCQLRLVANLLDGMVALEGGKGGPTGPFWNEAPDRVADVLILAGLGLAAGPLWLGCLAGALAVGTAYIRELGRAEGLPADFCGPMAKPHRMAAVTAGCVAGAVEALLWGSTLALTITLWLVALGTAATGLRRALRLIRGLSLPREPGR</sequence>
<evidence type="ECO:0000256" key="1">
    <source>
        <dbReference type="SAM" id="Phobius"/>
    </source>
</evidence>
<evidence type="ECO:0000313" key="3">
    <source>
        <dbReference type="Proteomes" id="UP000184932"/>
    </source>
</evidence>
<keyword evidence="1" id="KW-0472">Membrane</keyword>
<accession>A0A1N6ILI5</accession>
<evidence type="ECO:0000313" key="2">
    <source>
        <dbReference type="EMBL" id="SIO32908.1"/>
    </source>
</evidence>
<keyword evidence="1" id="KW-1133">Transmembrane helix</keyword>
<keyword evidence="1" id="KW-0812">Transmembrane</keyword>